<dbReference type="AlphaFoldDB" id="T1ISI4"/>
<organism evidence="5 6">
    <name type="scientific">Strigamia maritima</name>
    <name type="common">European centipede</name>
    <name type="synonym">Geophilus maritimus</name>
    <dbReference type="NCBI Taxonomy" id="126957"/>
    <lineage>
        <taxon>Eukaryota</taxon>
        <taxon>Metazoa</taxon>
        <taxon>Ecdysozoa</taxon>
        <taxon>Arthropoda</taxon>
        <taxon>Myriapoda</taxon>
        <taxon>Chilopoda</taxon>
        <taxon>Pleurostigmophora</taxon>
        <taxon>Geophilomorpha</taxon>
        <taxon>Linotaeniidae</taxon>
        <taxon>Strigamia</taxon>
    </lineage>
</organism>
<dbReference type="Gene3D" id="3.30.497.10">
    <property type="entry name" value="Antithrombin, subunit I, domain 2"/>
    <property type="match status" value="2"/>
</dbReference>
<dbReference type="InterPro" id="IPR023796">
    <property type="entry name" value="Serpin_dom"/>
</dbReference>
<reference evidence="5" key="2">
    <citation type="submission" date="2015-02" db="UniProtKB">
        <authorList>
            <consortium name="EnsemblMetazoa"/>
        </authorList>
    </citation>
    <scope>IDENTIFICATION</scope>
</reference>
<dbReference type="eggNOG" id="KOG2392">
    <property type="taxonomic scope" value="Eukaryota"/>
</dbReference>
<dbReference type="STRING" id="126957.T1ISI4"/>
<keyword evidence="2" id="KW-0646">Protease inhibitor</keyword>
<dbReference type="InterPro" id="IPR042178">
    <property type="entry name" value="Serpin_sf_1"/>
</dbReference>
<dbReference type="InterPro" id="IPR000215">
    <property type="entry name" value="Serpin_fam"/>
</dbReference>
<accession>T1ISI4</accession>
<dbReference type="EMBL" id="JH431432">
    <property type="status" value="NOT_ANNOTATED_CDS"/>
    <property type="molecule type" value="Genomic_DNA"/>
</dbReference>
<dbReference type="SUPFAM" id="SSF56574">
    <property type="entry name" value="Serpins"/>
    <property type="match status" value="2"/>
</dbReference>
<dbReference type="InterPro" id="IPR042185">
    <property type="entry name" value="Serpin_sf_2"/>
</dbReference>
<dbReference type="PANTHER" id="PTHR11461">
    <property type="entry name" value="SERINE PROTEASE INHIBITOR, SERPIN"/>
    <property type="match status" value="1"/>
</dbReference>
<dbReference type="HOGENOM" id="CLU_1559202_0_0_1"/>
<evidence type="ECO:0000313" key="6">
    <source>
        <dbReference type="Proteomes" id="UP000014500"/>
    </source>
</evidence>
<dbReference type="EnsemblMetazoa" id="SMAR004060-RA">
    <property type="protein sequence ID" value="SMAR004060-PA"/>
    <property type="gene ID" value="SMAR004060"/>
</dbReference>
<name>T1ISI4_STRMM</name>
<dbReference type="Proteomes" id="UP000014500">
    <property type="component" value="Unassembled WGS sequence"/>
</dbReference>
<evidence type="ECO:0000313" key="5">
    <source>
        <dbReference type="EnsemblMetazoa" id="SMAR004060-PA"/>
    </source>
</evidence>
<keyword evidence="3" id="KW-0722">Serine protease inhibitor</keyword>
<comment type="similarity">
    <text evidence="1">Belongs to the serpin family.</text>
</comment>
<keyword evidence="6" id="KW-1185">Reference proteome</keyword>
<dbReference type="PhylomeDB" id="T1ISI4"/>
<proteinExistence type="inferred from homology"/>
<feature type="domain" description="Serpin" evidence="4">
    <location>
        <begin position="63"/>
        <end position="144"/>
    </location>
</feature>
<reference evidence="6" key="1">
    <citation type="submission" date="2011-05" db="EMBL/GenBank/DDBJ databases">
        <authorList>
            <person name="Richards S.R."/>
            <person name="Qu J."/>
            <person name="Jiang H."/>
            <person name="Jhangiani S.N."/>
            <person name="Agravi P."/>
            <person name="Goodspeed R."/>
            <person name="Gross S."/>
            <person name="Mandapat C."/>
            <person name="Jackson L."/>
            <person name="Mathew T."/>
            <person name="Pu L."/>
            <person name="Thornton R."/>
            <person name="Saada N."/>
            <person name="Wilczek-Boney K.B."/>
            <person name="Lee S."/>
            <person name="Kovar C."/>
            <person name="Wu Y."/>
            <person name="Scherer S.E."/>
            <person name="Worley K.C."/>
            <person name="Muzny D.M."/>
            <person name="Gibbs R."/>
        </authorList>
    </citation>
    <scope>NUCLEOTIDE SEQUENCE</scope>
    <source>
        <strain evidence="6">Brora</strain>
    </source>
</reference>
<dbReference type="PANTHER" id="PTHR11461:SF211">
    <property type="entry name" value="GH10112P-RELATED"/>
    <property type="match status" value="1"/>
</dbReference>
<dbReference type="GO" id="GO:0004867">
    <property type="term" value="F:serine-type endopeptidase inhibitor activity"/>
    <property type="evidence" value="ECO:0007669"/>
    <property type="project" value="UniProtKB-KW"/>
</dbReference>
<dbReference type="GO" id="GO:0005615">
    <property type="term" value="C:extracellular space"/>
    <property type="evidence" value="ECO:0007669"/>
    <property type="project" value="InterPro"/>
</dbReference>
<sequence>ADLLKISNTAVAVSKVQHKAFIEVDEEGTEAAAATTVVLTKSLPVAMKPEMFFAQHAFAFALISNEAKFDGISKSPTRVEKIIHKAFIKTNEEGSEAASASGIMTVVRMAVFKKYEDFTVNHPALFVIRQNQSNIMLFFGTLNDIARKNHHTGHHTGHHAGDIPLYKSRPIY</sequence>
<dbReference type="Gene3D" id="2.30.39.10">
    <property type="entry name" value="Alpha-1-antitrypsin, domain 1"/>
    <property type="match status" value="2"/>
</dbReference>
<evidence type="ECO:0000256" key="1">
    <source>
        <dbReference type="ARBA" id="ARBA00009500"/>
    </source>
</evidence>
<protein>
    <recommendedName>
        <fullName evidence="4">Serpin domain-containing protein</fullName>
    </recommendedName>
</protein>
<dbReference type="InterPro" id="IPR036186">
    <property type="entry name" value="Serpin_sf"/>
</dbReference>
<evidence type="ECO:0000256" key="3">
    <source>
        <dbReference type="ARBA" id="ARBA00022900"/>
    </source>
</evidence>
<evidence type="ECO:0000256" key="2">
    <source>
        <dbReference type="ARBA" id="ARBA00022690"/>
    </source>
</evidence>
<evidence type="ECO:0000259" key="4">
    <source>
        <dbReference type="Pfam" id="PF00079"/>
    </source>
</evidence>
<dbReference type="Pfam" id="PF00079">
    <property type="entry name" value="Serpin"/>
    <property type="match status" value="1"/>
</dbReference>